<evidence type="ECO:0000313" key="3">
    <source>
        <dbReference type="Proteomes" id="UP000018888"/>
    </source>
</evidence>
<organism evidence="2 3">
    <name type="scientific">Rhizophagus irregularis (strain DAOM 181602 / DAOM 197198 / MUCL 43194)</name>
    <name type="common">Arbuscular mycorrhizal fungus</name>
    <name type="synonym">Glomus intraradices</name>
    <dbReference type="NCBI Taxonomy" id="747089"/>
    <lineage>
        <taxon>Eukaryota</taxon>
        <taxon>Fungi</taxon>
        <taxon>Fungi incertae sedis</taxon>
        <taxon>Mucoromycota</taxon>
        <taxon>Glomeromycotina</taxon>
        <taxon>Glomeromycetes</taxon>
        <taxon>Glomerales</taxon>
        <taxon>Glomeraceae</taxon>
        <taxon>Rhizophagus</taxon>
    </lineage>
</organism>
<evidence type="ECO:0000313" key="2">
    <source>
        <dbReference type="EMBL" id="POG74959.1"/>
    </source>
</evidence>
<keyword evidence="3" id="KW-1185">Reference proteome</keyword>
<reference evidence="2 3" key="1">
    <citation type="journal article" date="2013" name="Proc. Natl. Acad. Sci. U.S.A.">
        <title>Genome of an arbuscular mycorrhizal fungus provides insight into the oldest plant symbiosis.</title>
        <authorList>
            <person name="Tisserant E."/>
            <person name="Malbreil M."/>
            <person name="Kuo A."/>
            <person name="Kohler A."/>
            <person name="Symeonidi A."/>
            <person name="Balestrini R."/>
            <person name="Charron P."/>
            <person name="Duensing N."/>
            <person name="Frei Dit Frey N."/>
            <person name="Gianinazzi-Pearson V."/>
            <person name="Gilbert L.B."/>
            <person name="Handa Y."/>
            <person name="Herr J.R."/>
            <person name="Hijri M."/>
            <person name="Koul R."/>
            <person name="Kawaguchi M."/>
            <person name="Krajinski F."/>
            <person name="Lammers P.J."/>
            <person name="Masclaux F.G."/>
            <person name="Murat C."/>
            <person name="Morin E."/>
            <person name="Ndikumana S."/>
            <person name="Pagni M."/>
            <person name="Petitpierre D."/>
            <person name="Requena N."/>
            <person name="Rosikiewicz P."/>
            <person name="Riley R."/>
            <person name="Saito K."/>
            <person name="San Clemente H."/>
            <person name="Shapiro H."/>
            <person name="van Tuinen D."/>
            <person name="Becard G."/>
            <person name="Bonfante P."/>
            <person name="Paszkowski U."/>
            <person name="Shachar-Hill Y.Y."/>
            <person name="Tuskan G.A."/>
            <person name="Young P.W."/>
            <person name="Sanders I.R."/>
            <person name="Henrissat B."/>
            <person name="Rensing S.A."/>
            <person name="Grigoriev I.V."/>
            <person name="Corradi N."/>
            <person name="Roux C."/>
            <person name="Martin F."/>
        </authorList>
    </citation>
    <scope>NUCLEOTIDE SEQUENCE [LARGE SCALE GENOMIC DNA]</scope>
    <source>
        <strain evidence="2 3">DAOM 197198</strain>
    </source>
</reference>
<dbReference type="Proteomes" id="UP000018888">
    <property type="component" value="Unassembled WGS sequence"/>
</dbReference>
<proteinExistence type="predicted"/>
<keyword evidence="1" id="KW-1133">Transmembrane helix</keyword>
<name>A0A2P4QBF0_RHIID</name>
<feature type="transmembrane region" description="Helical" evidence="1">
    <location>
        <begin position="33"/>
        <end position="55"/>
    </location>
</feature>
<gene>
    <name evidence="2" type="ORF">GLOIN_2v1571485</name>
</gene>
<comment type="caution">
    <text evidence="2">The sequence shown here is derived from an EMBL/GenBank/DDBJ whole genome shotgun (WGS) entry which is preliminary data.</text>
</comment>
<keyword evidence="1" id="KW-0472">Membrane</keyword>
<protein>
    <submittedName>
        <fullName evidence="2">Uncharacterized protein</fullName>
    </submittedName>
</protein>
<keyword evidence="1" id="KW-0812">Transmembrane</keyword>
<dbReference type="AlphaFoldDB" id="A0A2P4QBF0"/>
<accession>A0A2P4QBF0</accession>
<reference evidence="2 3" key="2">
    <citation type="journal article" date="2018" name="New Phytol.">
        <title>High intraspecific genome diversity in the model arbuscular mycorrhizal symbiont Rhizophagus irregularis.</title>
        <authorList>
            <person name="Chen E.C.H."/>
            <person name="Morin E."/>
            <person name="Beaudet D."/>
            <person name="Noel J."/>
            <person name="Yildirir G."/>
            <person name="Ndikumana S."/>
            <person name="Charron P."/>
            <person name="St-Onge C."/>
            <person name="Giorgi J."/>
            <person name="Kruger M."/>
            <person name="Marton T."/>
            <person name="Ropars J."/>
            <person name="Grigoriev I.V."/>
            <person name="Hainaut M."/>
            <person name="Henrissat B."/>
            <person name="Roux C."/>
            <person name="Martin F."/>
            <person name="Corradi N."/>
        </authorList>
    </citation>
    <scope>NUCLEOTIDE SEQUENCE [LARGE SCALE GENOMIC DNA]</scope>
    <source>
        <strain evidence="2 3">DAOM 197198</strain>
    </source>
</reference>
<sequence length="56" mass="6689">MKKLLILLIIAIDKSPLFVVWNFISIQRILDDALIELILYFHVNLLINYYLILIFL</sequence>
<evidence type="ECO:0000256" key="1">
    <source>
        <dbReference type="SAM" id="Phobius"/>
    </source>
</evidence>
<dbReference type="EMBL" id="AUPC02000066">
    <property type="protein sequence ID" value="POG74959.1"/>
    <property type="molecule type" value="Genomic_DNA"/>
</dbReference>